<dbReference type="Pfam" id="PF05521">
    <property type="entry name" value="Phage_HCP"/>
    <property type="match status" value="1"/>
</dbReference>
<dbReference type="InterPro" id="IPR038666">
    <property type="entry name" value="SSP1_head-tail_sf"/>
</dbReference>
<dbReference type="EMBL" id="OCPC01000001">
    <property type="protein sequence ID" value="SOE08496.1"/>
    <property type="molecule type" value="Genomic_DNA"/>
</dbReference>
<name>A0A286HLY6_9HYPH</name>
<dbReference type="Proteomes" id="UP000219465">
    <property type="component" value="Unassembled WGS sequence"/>
</dbReference>
<accession>A0A286HLY6</accession>
<evidence type="ECO:0000313" key="1">
    <source>
        <dbReference type="EMBL" id="SOE08496.1"/>
    </source>
</evidence>
<proteinExistence type="predicted"/>
<organism evidence="1 2">
    <name type="scientific">Hoeflea halophila</name>
    <dbReference type="NCBI Taxonomy" id="714899"/>
    <lineage>
        <taxon>Bacteria</taxon>
        <taxon>Pseudomonadati</taxon>
        <taxon>Pseudomonadota</taxon>
        <taxon>Alphaproteobacteria</taxon>
        <taxon>Hyphomicrobiales</taxon>
        <taxon>Rhizobiaceae</taxon>
        <taxon>Hoeflea</taxon>
    </lineage>
</organism>
<dbReference type="OrthoDB" id="7478737at2"/>
<dbReference type="NCBIfam" id="TIGR01563">
    <property type="entry name" value="gp16_SPP1"/>
    <property type="match status" value="1"/>
</dbReference>
<dbReference type="AlphaFoldDB" id="A0A286HLY6"/>
<protein>
    <submittedName>
        <fullName evidence="1">SPP1 family predicted phage head-tail adaptor</fullName>
    </submittedName>
</protein>
<gene>
    <name evidence="1" type="ORF">SAMN05877838_0218</name>
</gene>
<sequence>MRAGKLDRTISVERKTETVYETGAVVTDWLAIATVRAEVVTQSADEFLTGFGKAESGNVIFRVRYLHDVTTADRVICDGKIYDLKEVIEVGRRRALELRAATTS</sequence>
<evidence type="ECO:0000313" key="2">
    <source>
        <dbReference type="Proteomes" id="UP000219465"/>
    </source>
</evidence>
<dbReference type="RefSeq" id="WP_097104185.1">
    <property type="nucleotide sequence ID" value="NZ_OCPC01000001.1"/>
</dbReference>
<dbReference type="Gene3D" id="2.40.10.270">
    <property type="entry name" value="Bacteriophage SPP1 head-tail adaptor protein"/>
    <property type="match status" value="1"/>
</dbReference>
<keyword evidence="2" id="KW-1185">Reference proteome</keyword>
<dbReference type="InterPro" id="IPR008767">
    <property type="entry name" value="Phage_SPP1_head-tail_adaptor"/>
</dbReference>
<reference evidence="2" key="1">
    <citation type="submission" date="2017-08" db="EMBL/GenBank/DDBJ databases">
        <authorList>
            <person name="Varghese N."/>
            <person name="Submissions S."/>
        </authorList>
    </citation>
    <scope>NUCLEOTIDE SEQUENCE [LARGE SCALE GENOMIC DNA]</scope>
    <source>
        <strain evidence="2">KCTC 23107</strain>
    </source>
</reference>